<dbReference type="PANTHER" id="PTHR33273:SF2">
    <property type="entry name" value="ENDONUCLEASE_EXONUCLEASE_PHOSPHATASE DOMAIN-CONTAINING PROTEIN"/>
    <property type="match status" value="1"/>
</dbReference>
<keyword evidence="4" id="KW-1185">Reference proteome</keyword>
<feature type="compositionally biased region" description="Basic and acidic residues" evidence="1">
    <location>
        <begin position="452"/>
        <end position="464"/>
    </location>
</feature>
<dbReference type="InterPro" id="IPR036691">
    <property type="entry name" value="Endo/exonu/phosph_ase_sf"/>
</dbReference>
<accession>A0A8J6HD36</accession>
<evidence type="ECO:0000256" key="1">
    <source>
        <dbReference type="SAM" id="MobiDB-lite"/>
    </source>
</evidence>
<evidence type="ECO:0000313" key="4">
    <source>
        <dbReference type="Proteomes" id="UP000719412"/>
    </source>
</evidence>
<feature type="domain" description="Endonuclease/exonuclease/phosphatase" evidence="2">
    <location>
        <begin position="600"/>
        <end position="711"/>
    </location>
</feature>
<comment type="caution">
    <text evidence="3">The sequence shown here is derived from an EMBL/GenBank/DDBJ whole genome shotgun (WGS) entry which is preliminary data.</text>
</comment>
<dbReference type="SUPFAM" id="SSF56219">
    <property type="entry name" value="DNase I-like"/>
    <property type="match status" value="1"/>
</dbReference>
<dbReference type="EMBL" id="JABDTM020021279">
    <property type="protein sequence ID" value="KAH0816595.1"/>
    <property type="molecule type" value="Genomic_DNA"/>
</dbReference>
<reference evidence="3" key="1">
    <citation type="journal article" date="2020" name="J Insects Food Feed">
        <title>The yellow mealworm (Tenebrio molitor) genome: a resource for the emerging insects as food and feed industry.</title>
        <authorList>
            <person name="Eriksson T."/>
            <person name="Andere A."/>
            <person name="Kelstrup H."/>
            <person name="Emery V."/>
            <person name="Picard C."/>
        </authorList>
    </citation>
    <scope>NUCLEOTIDE SEQUENCE</scope>
    <source>
        <strain evidence="3">Stoneville</strain>
        <tissue evidence="3">Whole head</tissue>
    </source>
</reference>
<dbReference type="Gene3D" id="3.60.10.10">
    <property type="entry name" value="Endonuclease/exonuclease/phosphatase"/>
    <property type="match status" value="1"/>
</dbReference>
<dbReference type="AlphaFoldDB" id="A0A8J6HD36"/>
<dbReference type="GO" id="GO:0003824">
    <property type="term" value="F:catalytic activity"/>
    <property type="evidence" value="ECO:0007669"/>
    <property type="project" value="InterPro"/>
</dbReference>
<protein>
    <recommendedName>
        <fullName evidence="2">Endonuclease/exonuclease/phosphatase domain-containing protein</fullName>
    </recommendedName>
</protein>
<evidence type="ECO:0000313" key="3">
    <source>
        <dbReference type="EMBL" id="KAH0816595.1"/>
    </source>
</evidence>
<name>A0A8J6HD36_TENMO</name>
<feature type="region of interest" description="Disordered" evidence="1">
    <location>
        <begin position="452"/>
        <end position="500"/>
    </location>
</feature>
<proteinExistence type="predicted"/>
<feature type="region of interest" description="Disordered" evidence="1">
    <location>
        <begin position="763"/>
        <end position="824"/>
    </location>
</feature>
<reference evidence="3" key="2">
    <citation type="submission" date="2021-08" db="EMBL/GenBank/DDBJ databases">
        <authorList>
            <person name="Eriksson T."/>
        </authorList>
    </citation>
    <scope>NUCLEOTIDE SEQUENCE</scope>
    <source>
        <strain evidence="3">Stoneville</strain>
        <tissue evidence="3">Whole head</tissue>
    </source>
</reference>
<dbReference type="InterPro" id="IPR005135">
    <property type="entry name" value="Endo/exonuclease/phosphatase"/>
</dbReference>
<organism evidence="3 4">
    <name type="scientific">Tenebrio molitor</name>
    <name type="common">Yellow mealworm beetle</name>
    <dbReference type="NCBI Taxonomy" id="7067"/>
    <lineage>
        <taxon>Eukaryota</taxon>
        <taxon>Metazoa</taxon>
        <taxon>Ecdysozoa</taxon>
        <taxon>Arthropoda</taxon>
        <taxon>Hexapoda</taxon>
        <taxon>Insecta</taxon>
        <taxon>Pterygota</taxon>
        <taxon>Neoptera</taxon>
        <taxon>Endopterygota</taxon>
        <taxon>Coleoptera</taxon>
        <taxon>Polyphaga</taxon>
        <taxon>Cucujiformia</taxon>
        <taxon>Tenebrionidae</taxon>
        <taxon>Tenebrio</taxon>
    </lineage>
</organism>
<dbReference type="Proteomes" id="UP000719412">
    <property type="component" value="Unassembled WGS sequence"/>
</dbReference>
<evidence type="ECO:0000259" key="2">
    <source>
        <dbReference type="Pfam" id="PF14529"/>
    </source>
</evidence>
<feature type="compositionally biased region" description="Polar residues" evidence="1">
    <location>
        <begin position="481"/>
        <end position="500"/>
    </location>
</feature>
<sequence>MIALAEEETGLKNRLKTLCSQNNIEWPLTRTKDVDKWKLGVKQRELRRWSSQSSHGKSVQSLTDDKIANAWLYNKKLLKPSNFITALKMRANVTADKVALNKARPQADLKCRKCKVQIETLGHILGQCILTKDQRIRRHNEIRDLVLEQVIKRDPQAAVTKEPTIGLPTGENLKPDLVIKSRDRVFVVDVTVRHEDGDYLTQGRTDKITKYAPLLPVLQDRMGAGSGKVLPVVVGTRGAMPKETVEVLKQLKIIDRKTLLTMSLIALRSSIIIYHTFMDYDARPRPMRGINRPHRYGWSASQDVERVWREADILAAELGWKHGFVSSWADTSTWFPWAGDPQCVRGSLAKFQSHWTHNVWITDWILNTKITWHRHMNNKVFVQCHRCQKWGHATANCHARPRCLKCAEEHLTRECPIGRTHTPRCANCSGTHTANNIECPVYIQKLDAAQEKRTRRNNISDKSKLVPAPPPARNAWEKRTSTTGHEATPTHNRTTDTTIGDNPQAQQIIWNANSLQQKTGILKEYLTREKIDLIMISETCLKPTDKIEIGGYKIHRNDRTNAERASGGVALIIKEDIPHATTKIKTTQIEQVGVKLKNNLHIFSIYNRPYPNKLFKPDLDKLCGSANKVLIGGDFNAKHPDWNCARSNPSGTVLKAYADENDIIINFPNQPTHYPDNGMTPTTIDLYLAKNVTITDGPFATADLDSDHNPITVQIPFQERQTRTRQATKQYKTDWKNIKISELDEKYCRRNLTSPNEVKMVIKKLPNNKVPGLDNITNRMGPRNSDTQAKQKHSGPRKLPTDKPPIRIKQSSRKNNKQPDTKIRQQATITQDEQFGFRSEHDTTQQISRIVTEVINNYNKDNVTQMTILDIQKAFDRVWVQGLIAKLMKTKLPINLRCD</sequence>
<gene>
    <name evidence="3" type="ORF">GEV33_006196</name>
</gene>
<dbReference type="PANTHER" id="PTHR33273">
    <property type="entry name" value="DOMAIN-CONTAINING PROTEIN, PUTATIVE-RELATED"/>
    <property type="match status" value="1"/>
</dbReference>
<dbReference type="Pfam" id="PF14529">
    <property type="entry name" value="Exo_endo_phos_2"/>
    <property type="match status" value="1"/>
</dbReference>